<sequence>MERGSVFAGYTILGELGRGGMGTVYLARHPRLPRNVALKLLARDHVADQDSLRRFEREAELIAALDHPGIVTVFDRGSVDGHPWLTMRYVEGTDASRLRAEDLPLPRAARIVADIAGALDYAHRRNVLHRDIKPANILLTVESGAERALLSDFGIALPGNSTTHRTATGTINATLAYASPEQLTGAPLDGRADQYSLACTLFRLLTGRTPFVADDAVALIAGHLQLDPPAPSTYRRDVPRALDEVIGRALAKRPDERFPSCAEFAAAVAAAIAVPAARSSAEVRPSAVASVPSTGAVAARPRATTSKPARTVVFRRWQAALAIAAVVVLGVGSGLAVVKMLGVDSITESASVTTTVSQAKTALKPATAADTAEAARAIELLRTTFPRMTPAGSEGPGFRGTTCTSHAKVIVPHALPTVAPALGEWVSAWRCLGGLDARCCAYYIVAYRTAADVQSVVDRLQARSRLADSIGTVAVTNHWFSLPRDSSETTNLITTFPGDPVRGTMLLYATPLYGNTVATRDEIANTMTAWWRDAPLA</sequence>
<evidence type="ECO:0000256" key="5">
    <source>
        <dbReference type="ARBA" id="ARBA00022777"/>
    </source>
</evidence>
<dbReference type="RefSeq" id="WP_019049153.1">
    <property type="nucleotide sequence ID" value="NZ_BAFO02000020.1"/>
</dbReference>
<dbReference type="SMART" id="SM00220">
    <property type="entry name" value="S_TKc"/>
    <property type="match status" value="1"/>
</dbReference>
<dbReference type="InterPro" id="IPR017441">
    <property type="entry name" value="Protein_kinase_ATP_BS"/>
</dbReference>
<dbReference type="PROSITE" id="PS50011">
    <property type="entry name" value="PROTEIN_KINASE_DOM"/>
    <property type="match status" value="1"/>
</dbReference>
<evidence type="ECO:0000256" key="2">
    <source>
        <dbReference type="ARBA" id="ARBA00022527"/>
    </source>
</evidence>
<dbReference type="PROSITE" id="PS00108">
    <property type="entry name" value="PROTEIN_KINASE_ST"/>
    <property type="match status" value="1"/>
</dbReference>
<feature type="domain" description="Protein kinase" evidence="8">
    <location>
        <begin position="10"/>
        <end position="272"/>
    </location>
</feature>
<dbReference type="InterPro" id="IPR011009">
    <property type="entry name" value="Kinase-like_dom_sf"/>
</dbReference>
<dbReference type="PANTHER" id="PTHR43289">
    <property type="entry name" value="MITOGEN-ACTIVATED PROTEIN KINASE KINASE KINASE 20-RELATED"/>
    <property type="match status" value="1"/>
</dbReference>
<feature type="binding site" evidence="7">
    <location>
        <position position="39"/>
    </location>
    <ligand>
        <name>ATP</name>
        <dbReference type="ChEBI" id="CHEBI:30616"/>
    </ligand>
</feature>
<keyword evidence="2" id="KW-0723">Serine/threonine-protein kinase</keyword>
<evidence type="ECO:0000313" key="10">
    <source>
        <dbReference type="Proteomes" id="UP000017048"/>
    </source>
</evidence>
<dbReference type="EC" id="2.7.11.1" evidence="1"/>
<dbReference type="Gene3D" id="3.30.200.20">
    <property type="entry name" value="Phosphorylase Kinase, domain 1"/>
    <property type="match status" value="1"/>
</dbReference>
<accession>U5EC24</accession>
<dbReference type="Pfam" id="PF00069">
    <property type="entry name" value="Pkinase"/>
    <property type="match status" value="1"/>
</dbReference>
<dbReference type="STRING" id="1824.SAMN05444423_1011325"/>
<evidence type="ECO:0000256" key="4">
    <source>
        <dbReference type="ARBA" id="ARBA00022741"/>
    </source>
</evidence>
<evidence type="ECO:0000313" key="9">
    <source>
        <dbReference type="EMBL" id="GAD84018.1"/>
    </source>
</evidence>
<keyword evidence="4 7" id="KW-0547">Nucleotide-binding</keyword>
<evidence type="ECO:0000256" key="3">
    <source>
        <dbReference type="ARBA" id="ARBA00022679"/>
    </source>
</evidence>
<evidence type="ECO:0000256" key="1">
    <source>
        <dbReference type="ARBA" id="ARBA00012513"/>
    </source>
</evidence>
<dbReference type="eggNOG" id="COG0515">
    <property type="taxonomic scope" value="Bacteria"/>
</dbReference>
<reference evidence="9 10" key="1">
    <citation type="journal article" date="2014" name="BMC Genomics">
        <title>Genome based analysis of type-I polyketide synthase and nonribosomal peptide synthetase gene clusters in seven strains of five representative Nocardia species.</title>
        <authorList>
            <person name="Komaki H."/>
            <person name="Ichikawa N."/>
            <person name="Hosoyama A."/>
            <person name="Takahashi-Nakaguchi A."/>
            <person name="Matsuzawa T."/>
            <person name="Suzuki K."/>
            <person name="Fujita N."/>
            <person name="Gonoi T."/>
        </authorList>
    </citation>
    <scope>NUCLEOTIDE SEQUENCE [LARGE SCALE GENOMIC DNA]</scope>
    <source>
        <strain evidence="9 10">NBRC 15531</strain>
    </source>
</reference>
<proteinExistence type="predicted"/>
<evidence type="ECO:0000256" key="6">
    <source>
        <dbReference type="ARBA" id="ARBA00022840"/>
    </source>
</evidence>
<dbReference type="InterPro" id="IPR000719">
    <property type="entry name" value="Prot_kinase_dom"/>
</dbReference>
<dbReference type="GO" id="GO:0005524">
    <property type="term" value="F:ATP binding"/>
    <property type="evidence" value="ECO:0007669"/>
    <property type="project" value="UniProtKB-UniRule"/>
</dbReference>
<dbReference type="InterPro" id="IPR008271">
    <property type="entry name" value="Ser/Thr_kinase_AS"/>
</dbReference>
<keyword evidence="6 7" id="KW-0067">ATP-binding</keyword>
<dbReference type="PROSITE" id="PS00107">
    <property type="entry name" value="PROTEIN_KINASE_ATP"/>
    <property type="match status" value="1"/>
</dbReference>
<dbReference type="GeneID" id="91519638"/>
<dbReference type="AlphaFoldDB" id="U5EC24"/>
<gene>
    <name evidence="9" type="ORF">NCAST_20_05880</name>
</gene>
<dbReference type="Gene3D" id="1.10.510.10">
    <property type="entry name" value="Transferase(Phosphotransferase) domain 1"/>
    <property type="match status" value="1"/>
</dbReference>
<dbReference type="GO" id="GO:0004674">
    <property type="term" value="F:protein serine/threonine kinase activity"/>
    <property type="evidence" value="ECO:0007669"/>
    <property type="project" value="UniProtKB-KW"/>
</dbReference>
<name>U5EC24_NOCAS</name>
<dbReference type="CDD" id="cd14014">
    <property type="entry name" value="STKc_PknB_like"/>
    <property type="match status" value="1"/>
</dbReference>
<evidence type="ECO:0000259" key="8">
    <source>
        <dbReference type="PROSITE" id="PS50011"/>
    </source>
</evidence>
<dbReference type="PANTHER" id="PTHR43289:SF6">
    <property type="entry name" value="SERINE_THREONINE-PROTEIN KINASE NEKL-3"/>
    <property type="match status" value="1"/>
</dbReference>
<dbReference type="EMBL" id="BAFO02000020">
    <property type="protein sequence ID" value="GAD84018.1"/>
    <property type="molecule type" value="Genomic_DNA"/>
</dbReference>
<keyword evidence="10" id="KW-1185">Reference proteome</keyword>
<dbReference type="SUPFAM" id="SSF56112">
    <property type="entry name" value="Protein kinase-like (PK-like)"/>
    <property type="match status" value="1"/>
</dbReference>
<dbReference type="Proteomes" id="UP000017048">
    <property type="component" value="Unassembled WGS sequence"/>
</dbReference>
<organism evidence="9 10">
    <name type="scientific">Nocardia asteroides NBRC 15531</name>
    <dbReference type="NCBI Taxonomy" id="1110697"/>
    <lineage>
        <taxon>Bacteria</taxon>
        <taxon>Bacillati</taxon>
        <taxon>Actinomycetota</taxon>
        <taxon>Actinomycetes</taxon>
        <taxon>Mycobacteriales</taxon>
        <taxon>Nocardiaceae</taxon>
        <taxon>Nocardia</taxon>
    </lineage>
</organism>
<comment type="caution">
    <text evidence="9">The sequence shown here is derived from an EMBL/GenBank/DDBJ whole genome shotgun (WGS) entry which is preliminary data.</text>
</comment>
<keyword evidence="5" id="KW-0418">Kinase</keyword>
<keyword evidence="3" id="KW-0808">Transferase</keyword>
<dbReference type="OrthoDB" id="9762169at2"/>
<protein>
    <recommendedName>
        <fullName evidence="1">non-specific serine/threonine protein kinase</fullName>
        <ecNumber evidence="1">2.7.11.1</ecNumber>
    </recommendedName>
</protein>
<evidence type="ECO:0000256" key="7">
    <source>
        <dbReference type="PROSITE-ProRule" id="PRU10141"/>
    </source>
</evidence>